<dbReference type="Proteomes" id="UP000199377">
    <property type="component" value="Unassembled WGS sequence"/>
</dbReference>
<dbReference type="SUPFAM" id="SSF53850">
    <property type="entry name" value="Periplasmic binding protein-like II"/>
    <property type="match status" value="1"/>
</dbReference>
<proteinExistence type="inferred from homology"/>
<evidence type="ECO:0000256" key="2">
    <source>
        <dbReference type="ARBA" id="ARBA00023015"/>
    </source>
</evidence>
<dbReference type="GO" id="GO:0003700">
    <property type="term" value="F:DNA-binding transcription factor activity"/>
    <property type="evidence" value="ECO:0007669"/>
    <property type="project" value="InterPro"/>
</dbReference>
<evidence type="ECO:0000256" key="4">
    <source>
        <dbReference type="ARBA" id="ARBA00023163"/>
    </source>
</evidence>
<evidence type="ECO:0000313" key="7">
    <source>
        <dbReference type="Proteomes" id="UP000199377"/>
    </source>
</evidence>
<dbReference type="Gene3D" id="3.40.190.290">
    <property type="match status" value="1"/>
</dbReference>
<dbReference type="InterPro" id="IPR005119">
    <property type="entry name" value="LysR_subst-bd"/>
</dbReference>
<dbReference type="Pfam" id="PF00126">
    <property type="entry name" value="HTH_1"/>
    <property type="match status" value="1"/>
</dbReference>
<dbReference type="InterPro" id="IPR036390">
    <property type="entry name" value="WH_DNA-bd_sf"/>
</dbReference>
<evidence type="ECO:0000256" key="1">
    <source>
        <dbReference type="ARBA" id="ARBA00009437"/>
    </source>
</evidence>
<keyword evidence="7" id="KW-1185">Reference proteome</keyword>
<dbReference type="GO" id="GO:0005829">
    <property type="term" value="C:cytosol"/>
    <property type="evidence" value="ECO:0007669"/>
    <property type="project" value="TreeGrafter"/>
</dbReference>
<dbReference type="InterPro" id="IPR050950">
    <property type="entry name" value="HTH-type_LysR_regulators"/>
</dbReference>
<dbReference type="InterPro" id="IPR036388">
    <property type="entry name" value="WH-like_DNA-bd_sf"/>
</dbReference>
<dbReference type="PANTHER" id="PTHR30419">
    <property type="entry name" value="HTH-TYPE TRANSCRIPTIONAL REGULATOR YBHD"/>
    <property type="match status" value="1"/>
</dbReference>
<protein>
    <submittedName>
        <fullName evidence="6">DNA-binding transcriptional regulator, LysR family</fullName>
    </submittedName>
</protein>
<dbReference type="RefSeq" id="WP_092857206.1">
    <property type="nucleotide sequence ID" value="NZ_FOQH01000001.1"/>
</dbReference>
<keyword evidence="4" id="KW-0804">Transcription</keyword>
<comment type="similarity">
    <text evidence="1">Belongs to the LysR transcriptional regulatory family.</text>
</comment>
<dbReference type="PANTHER" id="PTHR30419:SF8">
    <property type="entry name" value="NITROGEN ASSIMILATION TRANSCRIPTIONAL ACTIVATOR-RELATED"/>
    <property type="match status" value="1"/>
</dbReference>
<dbReference type="PROSITE" id="PS50931">
    <property type="entry name" value="HTH_LYSR"/>
    <property type="match status" value="1"/>
</dbReference>
<dbReference type="SUPFAM" id="SSF46785">
    <property type="entry name" value="Winged helix' DNA-binding domain"/>
    <property type="match status" value="1"/>
</dbReference>
<reference evidence="6 7" key="1">
    <citation type="submission" date="2016-10" db="EMBL/GenBank/DDBJ databases">
        <authorList>
            <person name="de Groot N.N."/>
        </authorList>
    </citation>
    <scope>NUCLEOTIDE SEQUENCE [LARGE SCALE GENOMIC DNA]</scope>
    <source>
        <strain evidence="6 7">CGMCC 1.11030</strain>
    </source>
</reference>
<dbReference type="GO" id="GO:0003677">
    <property type="term" value="F:DNA binding"/>
    <property type="evidence" value="ECO:0007669"/>
    <property type="project" value="UniProtKB-KW"/>
</dbReference>
<dbReference type="Pfam" id="PF03466">
    <property type="entry name" value="LysR_substrate"/>
    <property type="match status" value="1"/>
</dbReference>
<dbReference type="OrthoDB" id="5297263at2"/>
<name>A0A1I3BUK0_9RHOB</name>
<keyword evidence="2" id="KW-0805">Transcription regulation</keyword>
<dbReference type="Gene3D" id="1.10.10.10">
    <property type="entry name" value="Winged helix-like DNA-binding domain superfamily/Winged helix DNA-binding domain"/>
    <property type="match status" value="1"/>
</dbReference>
<gene>
    <name evidence="6" type="ORF">SAMN05216258_101356</name>
</gene>
<evidence type="ECO:0000259" key="5">
    <source>
        <dbReference type="PROSITE" id="PS50931"/>
    </source>
</evidence>
<dbReference type="STRING" id="1114924.SAMN05216258_101356"/>
<sequence>MKHLTTFRLIDEVARLGSIRRAAEAMAITASAVQRRLIAFEEELGEPIFERLPHGVRLNAAGELAIHHVRQQLAETDRLRSRLADLTGVRRGHVSVACSQALTPYFLPEEIGRYSALYPAVRFEVMVQEHGAASGALEAYLVDLALVFDAAGPPPFEILIAVPQPIRAMMAADHPLAGRGELRLRECLEYPLALPTRAFGGRMLIERSLAARGFSATPELESNSFEYLKAHVARSRTIAFQIDVGAPRAGAGEGVTSVPVAARDVHAGSLYFGQLKGRTLSVAAARFADQVTRRLEERFGMG</sequence>
<organism evidence="6 7">
    <name type="scientific">Albimonas pacifica</name>
    <dbReference type="NCBI Taxonomy" id="1114924"/>
    <lineage>
        <taxon>Bacteria</taxon>
        <taxon>Pseudomonadati</taxon>
        <taxon>Pseudomonadota</taxon>
        <taxon>Alphaproteobacteria</taxon>
        <taxon>Rhodobacterales</taxon>
        <taxon>Paracoccaceae</taxon>
        <taxon>Albimonas</taxon>
    </lineage>
</organism>
<dbReference type="InterPro" id="IPR000847">
    <property type="entry name" value="LysR_HTH_N"/>
</dbReference>
<feature type="domain" description="HTH lysR-type" evidence="5">
    <location>
        <begin position="1"/>
        <end position="59"/>
    </location>
</feature>
<dbReference type="EMBL" id="FOQH01000001">
    <property type="protein sequence ID" value="SFH65984.1"/>
    <property type="molecule type" value="Genomic_DNA"/>
</dbReference>
<accession>A0A1I3BUK0</accession>
<evidence type="ECO:0000313" key="6">
    <source>
        <dbReference type="EMBL" id="SFH65984.1"/>
    </source>
</evidence>
<dbReference type="AlphaFoldDB" id="A0A1I3BUK0"/>
<evidence type="ECO:0000256" key="3">
    <source>
        <dbReference type="ARBA" id="ARBA00023125"/>
    </source>
</evidence>
<keyword evidence="3 6" id="KW-0238">DNA-binding</keyword>